<dbReference type="SUPFAM" id="SSF50129">
    <property type="entry name" value="GroES-like"/>
    <property type="match status" value="1"/>
</dbReference>
<protein>
    <recommendedName>
        <fullName evidence="3">10 kDa heat shock protein, mitochondrial</fullName>
    </recommendedName>
    <alternativeName>
        <fullName evidence="6">10 kDa chaperonin</fullName>
    </alternativeName>
    <alternativeName>
        <fullName evidence="7">Chaperonin 10</fullName>
    </alternativeName>
</protein>
<dbReference type="InterPro" id="IPR029510">
    <property type="entry name" value="Ald_DH_CS_GLU"/>
</dbReference>
<evidence type="ECO:0000256" key="5">
    <source>
        <dbReference type="ARBA" id="ARBA00023186"/>
    </source>
</evidence>
<dbReference type="InterPro" id="IPR011032">
    <property type="entry name" value="GroES-like_sf"/>
</dbReference>
<feature type="domain" description="Aldehyde dehydrogenase" evidence="10">
    <location>
        <begin position="148"/>
        <end position="569"/>
    </location>
</feature>
<dbReference type="GO" id="GO:0044183">
    <property type="term" value="F:protein folding chaperone"/>
    <property type="evidence" value="ECO:0007669"/>
    <property type="project" value="InterPro"/>
</dbReference>
<organism evidence="11 12">
    <name type="scientific">Macrostomum lignano</name>
    <dbReference type="NCBI Taxonomy" id="282301"/>
    <lineage>
        <taxon>Eukaryota</taxon>
        <taxon>Metazoa</taxon>
        <taxon>Spiralia</taxon>
        <taxon>Lophotrochozoa</taxon>
        <taxon>Platyhelminthes</taxon>
        <taxon>Rhabditophora</taxon>
        <taxon>Macrostomorpha</taxon>
        <taxon>Macrostomida</taxon>
        <taxon>Macrostomidae</taxon>
        <taxon>Macrostomum</taxon>
    </lineage>
</organism>
<dbReference type="PROSITE" id="PS00681">
    <property type="entry name" value="CHAPERONINS_CPN10"/>
    <property type="match status" value="1"/>
</dbReference>
<evidence type="ECO:0000256" key="4">
    <source>
        <dbReference type="ARBA" id="ARBA00023002"/>
    </source>
</evidence>
<dbReference type="Proteomes" id="UP000095280">
    <property type="component" value="Unplaced"/>
</dbReference>
<evidence type="ECO:0000259" key="10">
    <source>
        <dbReference type="Pfam" id="PF00171"/>
    </source>
</evidence>
<dbReference type="InterPro" id="IPR016160">
    <property type="entry name" value="Ald_DH_CS_CYS"/>
</dbReference>
<evidence type="ECO:0000313" key="12">
    <source>
        <dbReference type="WBParaSite" id="maker-uti_cns_0014455-snap-gene-0.3-mRNA-1"/>
    </source>
</evidence>
<dbReference type="PRINTS" id="PR00297">
    <property type="entry name" value="CHAPERONIN10"/>
</dbReference>
<evidence type="ECO:0000256" key="1">
    <source>
        <dbReference type="ARBA" id="ARBA00006975"/>
    </source>
</evidence>
<evidence type="ECO:0000256" key="2">
    <source>
        <dbReference type="ARBA" id="ARBA00009986"/>
    </source>
</evidence>
<dbReference type="SUPFAM" id="SSF53720">
    <property type="entry name" value="ALDH-like"/>
    <property type="match status" value="1"/>
</dbReference>
<evidence type="ECO:0000256" key="3">
    <source>
        <dbReference type="ARBA" id="ARBA00018842"/>
    </source>
</evidence>
<dbReference type="InterPro" id="IPR018369">
    <property type="entry name" value="Chaprnonin_Cpn10_CS"/>
</dbReference>
<dbReference type="InterPro" id="IPR015590">
    <property type="entry name" value="Aldehyde_DH_dom"/>
</dbReference>
<dbReference type="Gene3D" id="3.40.309.10">
    <property type="entry name" value="Aldehyde Dehydrogenase, Chain A, domain 2"/>
    <property type="match status" value="1"/>
</dbReference>
<accession>A0A1I8INI9</accession>
<reference evidence="12" key="1">
    <citation type="submission" date="2016-11" db="UniProtKB">
        <authorList>
            <consortium name="WormBaseParasite"/>
        </authorList>
    </citation>
    <scope>IDENTIFICATION</scope>
</reference>
<dbReference type="InterPro" id="IPR020818">
    <property type="entry name" value="Chaperonin_GroES"/>
</dbReference>
<keyword evidence="4 9" id="KW-0560">Oxidoreductase</keyword>
<feature type="active site" evidence="8">
    <location>
        <position position="375"/>
    </location>
</feature>
<proteinExistence type="inferred from homology"/>
<dbReference type="InterPro" id="IPR016161">
    <property type="entry name" value="Ald_DH/histidinol_DH"/>
</dbReference>
<evidence type="ECO:0000313" key="11">
    <source>
        <dbReference type="Proteomes" id="UP000095280"/>
    </source>
</evidence>
<evidence type="ECO:0000256" key="9">
    <source>
        <dbReference type="RuleBase" id="RU003345"/>
    </source>
</evidence>
<name>A0A1I8INI9_9PLAT</name>
<dbReference type="InterPro" id="IPR037124">
    <property type="entry name" value="Chaperonin_GroES_sf"/>
</dbReference>
<dbReference type="Pfam" id="PF00166">
    <property type="entry name" value="Cpn10"/>
    <property type="match status" value="1"/>
</dbReference>
<keyword evidence="5" id="KW-0143">Chaperone</keyword>
<dbReference type="CDD" id="cd00320">
    <property type="entry name" value="cpn10"/>
    <property type="match status" value="1"/>
</dbReference>
<dbReference type="InterPro" id="IPR016162">
    <property type="entry name" value="Ald_DH_N"/>
</dbReference>
<dbReference type="InterPro" id="IPR016163">
    <property type="entry name" value="Ald_DH_C"/>
</dbReference>
<comment type="similarity">
    <text evidence="2 9">Belongs to the aldehyde dehydrogenase family.</text>
</comment>
<evidence type="ECO:0000256" key="8">
    <source>
        <dbReference type="PROSITE-ProRule" id="PRU10007"/>
    </source>
</evidence>
<comment type="similarity">
    <text evidence="1">Belongs to the GroES chaperonin family.</text>
</comment>
<dbReference type="AlphaFoldDB" id="A0A1I8INI9"/>
<dbReference type="FunFam" id="3.40.309.10:FF:000012">
    <property type="entry name" value="Betaine aldehyde dehydrogenase"/>
    <property type="match status" value="1"/>
</dbReference>
<evidence type="ECO:0000256" key="6">
    <source>
        <dbReference type="ARBA" id="ARBA00029976"/>
    </source>
</evidence>
<dbReference type="GO" id="GO:0016620">
    <property type="term" value="F:oxidoreductase activity, acting on the aldehyde or oxo group of donors, NAD or NADP as acceptor"/>
    <property type="evidence" value="ECO:0007669"/>
    <property type="project" value="InterPro"/>
</dbReference>
<dbReference type="PROSITE" id="PS00070">
    <property type="entry name" value="ALDEHYDE_DEHYDR_CYS"/>
    <property type="match status" value="1"/>
</dbReference>
<evidence type="ECO:0000256" key="7">
    <source>
        <dbReference type="ARBA" id="ARBA00031971"/>
    </source>
</evidence>
<dbReference type="Gene3D" id="2.30.33.40">
    <property type="entry name" value="GroES chaperonin"/>
    <property type="match status" value="1"/>
</dbReference>
<dbReference type="PROSITE" id="PS00687">
    <property type="entry name" value="ALDEHYDE_DEHYDR_GLU"/>
    <property type="match status" value="1"/>
</dbReference>
<sequence length="976" mass="103693">MHLSAIRSAASKFLPLFDRVLVQRFEPQLKTKGGVLLPEKSKGKVLEATVIATGPGRLCETSGQPLPVSVKVGDKVLLPEFGGIKMQRLRFSSLLPQFRCRLFAAAQSKASAATSTTSGAAKLDSLKSLGLTDKLNFVNGERCDGNGAAFDNVYPASGHKTAAVRESTASDIDKAVLASKEAFTKWRETSPLERSLKLGEAARLIRARLQHLAAVEVLDTGKPIWEASADIEACADTLQMFSGLAHTLAGEHVHLPGGSFYYTRREPFGVCAGIGAWNYPFQMAVWKSAPALACGNGLVFKPAPLTPLGAVQLAEIYAEAGLPAGLFSVVQGGPDTGRALVRHPDIAKVSFTGGVAGGQAVAEAAGRLIRPVTLELGGKSPLIIFADADLDEAVRGAVLANYLCQGQVCSNAARVFVERRILDDFVDRLLRAVAGLRVGDPMLTETAIGASISSQHAERVLGYIGSAEAEGAKRLFGGDRVEVPGLETGHFLRPCVLANCSDGMRAVREEIFGAVLTLLEFDTEAEAVARANATEFGLSGGVFTRDLARAHRVIGELQAGSLYINTYNSYPPGCRSAATRCPASAGRIARSRCGPTRRSSLSMWSAPASSCLPCPRADLVIFGAAGAAAEQRTSRKTRVPPLLHRAEPPWERSGSPYCRRWLVNLPWAPFPASAAAQFHNTNFDAFAATTSRLHSREKLLPTHFIAGAFATQPGEQRRQQVRLLVPAGDVQRVPAESVAGAHAGAVPQQQQEKVQPARLAGQQQRGCAAVRLSLAAWGNPVGEAADEPPTRRRNGRPSAAAELATLRRMRIHLSPSTLLQNPAKKSSARLTLHSHHFRCVHASQLTLTPHFVFGFPTGNCAFMKAIWDLGCQKRYSILQGSDKSCRFGCTAVTAGSSGDDRRTVCCLPLAAVTAGSSGDDRRTVCCLPLAAVTAGSSGDDRRTVCCLPLAAVTAGSLLRVLSSTSVASAKGERRTN</sequence>
<dbReference type="Pfam" id="PF00171">
    <property type="entry name" value="Aldedh"/>
    <property type="match status" value="1"/>
</dbReference>
<dbReference type="GO" id="GO:0005524">
    <property type="term" value="F:ATP binding"/>
    <property type="evidence" value="ECO:0007669"/>
    <property type="project" value="InterPro"/>
</dbReference>
<dbReference type="FunFam" id="3.40.605.10:FF:000007">
    <property type="entry name" value="NAD/NADP-dependent betaine aldehyde dehydrogenase"/>
    <property type="match status" value="1"/>
</dbReference>
<dbReference type="Gene3D" id="3.40.605.10">
    <property type="entry name" value="Aldehyde Dehydrogenase, Chain A, domain 1"/>
    <property type="match status" value="1"/>
</dbReference>
<dbReference type="WBParaSite" id="maker-uti_cns_0014455-snap-gene-0.3-mRNA-1">
    <property type="protein sequence ID" value="maker-uti_cns_0014455-snap-gene-0.3-mRNA-1"/>
    <property type="gene ID" value="maker-uti_cns_0014455-snap-gene-0.3"/>
</dbReference>
<dbReference type="SMART" id="SM00883">
    <property type="entry name" value="Cpn10"/>
    <property type="match status" value="1"/>
</dbReference>
<dbReference type="PANTHER" id="PTHR11699">
    <property type="entry name" value="ALDEHYDE DEHYDROGENASE-RELATED"/>
    <property type="match status" value="1"/>
</dbReference>
<keyword evidence="11" id="KW-1185">Reference proteome</keyword>